<sequence>MYERKIPEDLECGINVAMKVLSGKWKPCIIDGINQGIRRPSELHALIDAAAPRVINMQLRELEEFGILYKKVYPGLPLKVEYYLTEIGEGTLPVIQALDQWGNKNREHILKVVAQVQD</sequence>
<evidence type="ECO:0000313" key="5">
    <source>
        <dbReference type="EMBL" id="AOM76296.1"/>
    </source>
</evidence>
<keyword evidence="6" id="KW-1185">Reference proteome</keyword>
<dbReference type="InterPro" id="IPR036390">
    <property type="entry name" value="WH_DNA-bd_sf"/>
</dbReference>
<evidence type="ECO:0000256" key="2">
    <source>
        <dbReference type="ARBA" id="ARBA00023125"/>
    </source>
</evidence>
<dbReference type="EMBL" id="CP017141">
    <property type="protein sequence ID" value="AOM76296.1"/>
    <property type="molecule type" value="Genomic_DNA"/>
</dbReference>
<dbReference type="KEGG" id="psty:BFS30_03460"/>
<dbReference type="AlphaFoldDB" id="A0A1D7QC64"/>
<dbReference type="Pfam" id="PF01638">
    <property type="entry name" value="HxlR"/>
    <property type="match status" value="1"/>
</dbReference>
<dbReference type="GO" id="GO:0003677">
    <property type="term" value="F:DNA binding"/>
    <property type="evidence" value="ECO:0007669"/>
    <property type="project" value="UniProtKB-KW"/>
</dbReference>
<evidence type="ECO:0000259" key="4">
    <source>
        <dbReference type="PROSITE" id="PS51118"/>
    </source>
</evidence>
<dbReference type="Gene3D" id="1.10.10.10">
    <property type="entry name" value="Winged helix-like DNA-binding domain superfamily/Winged helix DNA-binding domain"/>
    <property type="match status" value="1"/>
</dbReference>
<gene>
    <name evidence="5" type="ORF">BFS30_03460</name>
</gene>
<keyword evidence="2" id="KW-0238">DNA-binding</keyword>
<dbReference type="OrthoDB" id="8231503at2"/>
<dbReference type="PROSITE" id="PS51118">
    <property type="entry name" value="HTH_HXLR"/>
    <property type="match status" value="1"/>
</dbReference>
<reference evidence="5 6" key="1">
    <citation type="submission" date="2016-08" db="EMBL/GenBank/DDBJ databases">
        <authorList>
            <person name="Seilhamer J.J."/>
        </authorList>
    </citation>
    <scope>NUCLEOTIDE SEQUENCE [LARGE SCALE GENOMIC DNA]</scope>
    <source>
        <strain evidence="5 6">DX4</strain>
    </source>
</reference>
<evidence type="ECO:0000256" key="3">
    <source>
        <dbReference type="ARBA" id="ARBA00023163"/>
    </source>
</evidence>
<keyword evidence="1" id="KW-0805">Transcription regulation</keyword>
<proteinExistence type="predicted"/>
<protein>
    <submittedName>
        <fullName evidence="5">HxlR family transcriptional regulator</fullName>
    </submittedName>
</protein>
<keyword evidence="3" id="KW-0804">Transcription</keyword>
<dbReference type="SUPFAM" id="SSF46785">
    <property type="entry name" value="Winged helix' DNA-binding domain"/>
    <property type="match status" value="1"/>
</dbReference>
<dbReference type="Proteomes" id="UP000094313">
    <property type="component" value="Chromosome"/>
</dbReference>
<dbReference type="InterPro" id="IPR002577">
    <property type="entry name" value="HTH_HxlR"/>
</dbReference>
<evidence type="ECO:0000256" key="1">
    <source>
        <dbReference type="ARBA" id="ARBA00023015"/>
    </source>
</evidence>
<organism evidence="5 6">
    <name type="scientific">Pedobacter steynii</name>
    <dbReference type="NCBI Taxonomy" id="430522"/>
    <lineage>
        <taxon>Bacteria</taxon>
        <taxon>Pseudomonadati</taxon>
        <taxon>Bacteroidota</taxon>
        <taxon>Sphingobacteriia</taxon>
        <taxon>Sphingobacteriales</taxon>
        <taxon>Sphingobacteriaceae</taxon>
        <taxon>Pedobacter</taxon>
    </lineage>
</organism>
<dbReference type="RefSeq" id="WP_069377992.1">
    <property type="nucleotide sequence ID" value="NZ_CP017141.1"/>
</dbReference>
<evidence type="ECO:0000313" key="6">
    <source>
        <dbReference type="Proteomes" id="UP000094313"/>
    </source>
</evidence>
<dbReference type="PANTHER" id="PTHR33204">
    <property type="entry name" value="TRANSCRIPTIONAL REGULATOR, MARR FAMILY"/>
    <property type="match status" value="1"/>
</dbReference>
<feature type="domain" description="HTH hxlR-type" evidence="4">
    <location>
        <begin position="12"/>
        <end position="110"/>
    </location>
</feature>
<accession>A0A1D7QC64</accession>
<name>A0A1D7QC64_9SPHI</name>
<dbReference type="InterPro" id="IPR036388">
    <property type="entry name" value="WH-like_DNA-bd_sf"/>
</dbReference>
<dbReference type="PANTHER" id="PTHR33204:SF29">
    <property type="entry name" value="TRANSCRIPTIONAL REGULATOR"/>
    <property type="match status" value="1"/>
</dbReference>